<dbReference type="AlphaFoldDB" id="A0A164MGW4"/>
<feature type="signal peptide" evidence="1">
    <location>
        <begin position="1"/>
        <end position="22"/>
    </location>
</feature>
<protein>
    <recommendedName>
        <fullName evidence="4">F-box domain-containing protein</fullName>
    </recommendedName>
</protein>
<gene>
    <name evidence="2" type="ORF">SISNIDRAFT_491700</name>
</gene>
<accession>A0A164MGW4</accession>
<dbReference type="Proteomes" id="UP000076722">
    <property type="component" value="Unassembled WGS sequence"/>
</dbReference>
<proteinExistence type="predicted"/>
<keyword evidence="3" id="KW-1185">Reference proteome</keyword>
<feature type="chain" id="PRO_5007851807" description="F-box domain-containing protein" evidence="1">
    <location>
        <begin position="23"/>
        <end position="267"/>
    </location>
</feature>
<evidence type="ECO:0000313" key="3">
    <source>
        <dbReference type="Proteomes" id="UP000076722"/>
    </source>
</evidence>
<dbReference type="EMBL" id="KV419472">
    <property type="protein sequence ID" value="KZS86700.1"/>
    <property type="molecule type" value="Genomic_DNA"/>
</dbReference>
<sequence>MSWKWINILAVLWRHAAEKTRGLWVNVPQDVPAHMISMFLTRRETLPLHLHLRPDKESVPLSDAIAAAATVLHLLIFHYDGLHGKLSLESKAMLPNVTQFVWHCNPGHELQDEDRKTGHRIVHPESFPNLSHFVFQFHPRQLYLGFCLPEYIAVLTSLYPRVETLEVRDLGISGTVWEGAILDRMDGGFDLSHVKTLKVVRTRRAEVDRLLKVSYLPKLRDVQYSGVGYDPYEDLRRLRDIEGDWMRMDLPELQPWQSGSLHCHVTV</sequence>
<evidence type="ECO:0000313" key="2">
    <source>
        <dbReference type="EMBL" id="KZS86700.1"/>
    </source>
</evidence>
<keyword evidence="1" id="KW-0732">Signal</keyword>
<evidence type="ECO:0000256" key="1">
    <source>
        <dbReference type="SAM" id="SignalP"/>
    </source>
</evidence>
<name>A0A164MGW4_9AGAM</name>
<reference evidence="2 3" key="1">
    <citation type="journal article" date="2016" name="Mol. Biol. Evol.">
        <title>Comparative Genomics of Early-Diverging Mushroom-Forming Fungi Provides Insights into the Origins of Lignocellulose Decay Capabilities.</title>
        <authorList>
            <person name="Nagy L.G."/>
            <person name="Riley R."/>
            <person name="Tritt A."/>
            <person name="Adam C."/>
            <person name="Daum C."/>
            <person name="Floudas D."/>
            <person name="Sun H."/>
            <person name="Yadav J.S."/>
            <person name="Pangilinan J."/>
            <person name="Larsson K.H."/>
            <person name="Matsuura K."/>
            <person name="Barry K."/>
            <person name="Labutti K."/>
            <person name="Kuo R."/>
            <person name="Ohm R.A."/>
            <person name="Bhattacharya S.S."/>
            <person name="Shirouzu T."/>
            <person name="Yoshinaga Y."/>
            <person name="Martin F.M."/>
            <person name="Grigoriev I.V."/>
            <person name="Hibbett D.S."/>
        </authorList>
    </citation>
    <scope>NUCLEOTIDE SEQUENCE [LARGE SCALE GENOMIC DNA]</scope>
    <source>
        <strain evidence="2 3">HHB9708</strain>
    </source>
</reference>
<organism evidence="2 3">
    <name type="scientific">Sistotremastrum niveocremeum HHB9708</name>
    <dbReference type="NCBI Taxonomy" id="1314777"/>
    <lineage>
        <taxon>Eukaryota</taxon>
        <taxon>Fungi</taxon>
        <taxon>Dikarya</taxon>
        <taxon>Basidiomycota</taxon>
        <taxon>Agaricomycotina</taxon>
        <taxon>Agaricomycetes</taxon>
        <taxon>Sistotremastrales</taxon>
        <taxon>Sistotremastraceae</taxon>
        <taxon>Sertulicium</taxon>
        <taxon>Sertulicium niveocremeum</taxon>
    </lineage>
</organism>
<evidence type="ECO:0008006" key="4">
    <source>
        <dbReference type="Google" id="ProtNLM"/>
    </source>
</evidence>